<organism evidence="2 3">
    <name type="scientific">Dendrobium thyrsiflorum</name>
    <name type="common">Pinecone-like raceme dendrobium</name>
    <name type="synonym">Orchid</name>
    <dbReference type="NCBI Taxonomy" id="117978"/>
    <lineage>
        <taxon>Eukaryota</taxon>
        <taxon>Viridiplantae</taxon>
        <taxon>Streptophyta</taxon>
        <taxon>Embryophyta</taxon>
        <taxon>Tracheophyta</taxon>
        <taxon>Spermatophyta</taxon>
        <taxon>Magnoliopsida</taxon>
        <taxon>Liliopsida</taxon>
        <taxon>Asparagales</taxon>
        <taxon>Orchidaceae</taxon>
        <taxon>Epidendroideae</taxon>
        <taxon>Malaxideae</taxon>
        <taxon>Dendrobiinae</taxon>
        <taxon>Dendrobium</taxon>
    </lineage>
</organism>
<dbReference type="EMBL" id="JANQDX010000010">
    <property type="protein sequence ID" value="KAL0917801.1"/>
    <property type="molecule type" value="Genomic_DNA"/>
</dbReference>
<dbReference type="InterPro" id="IPR026960">
    <property type="entry name" value="RVT-Znf"/>
</dbReference>
<dbReference type="Proteomes" id="UP001552299">
    <property type="component" value="Unassembled WGS sequence"/>
</dbReference>
<accession>A0ABD0V5I7</accession>
<gene>
    <name evidence="2" type="ORF">M5K25_012892</name>
</gene>
<comment type="caution">
    <text evidence="2">The sequence shown here is derived from an EMBL/GenBank/DDBJ whole genome shotgun (WGS) entry which is preliminary data.</text>
</comment>
<protein>
    <recommendedName>
        <fullName evidence="1">Reverse transcriptase zinc-binding domain-containing protein</fullName>
    </recommendedName>
</protein>
<proteinExistence type="predicted"/>
<sequence>MYSGIGYRRGASSTCKILANGNKFLKKVVRWRIGNGCSIDIYKDIWILDKSLDNWHTFVATPEHDNQIVDKLISDGYWNVEELKILFREDLISLICGIQILPNQEDDCLELIHQNFGCSVSALAYKASVQDHSSCFYWECLKNIKLRPRVEVFWWRIFNNAIPTFQFLFQRRIQGEFDCPRGSIATEDLEHITLKCVKLVEIICYLNKWGFGIPNFKSFQECWKWMESYNKGHGYLINIYCSAAYLNWRARNRFLHEGKDDSAMVIATNSVSYASISYMVDKDKLGHWGTN</sequence>
<evidence type="ECO:0000259" key="1">
    <source>
        <dbReference type="Pfam" id="PF13966"/>
    </source>
</evidence>
<dbReference type="AlphaFoldDB" id="A0ABD0V5I7"/>
<name>A0ABD0V5I7_DENTH</name>
<dbReference type="Pfam" id="PF13966">
    <property type="entry name" value="zf-RVT"/>
    <property type="match status" value="1"/>
</dbReference>
<evidence type="ECO:0000313" key="3">
    <source>
        <dbReference type="Proteomes" id="UP001552299"/>
    </source>
</evidence>
<keyword evidence="3" id="KW-1185">Reference proteome</keyword>
<reference evidence="2 3" key="1">
    <citation type="journal article" date="2024" name="Plant Biotechnol. J.">
        <title>Dendrobium thyrsiflorum genome and its molecular insights into genes involved in important horticultural traits.</title>
        <authorList>
            <person name="Chen B."/>
            <person name="Wang J.Y."/>
            <person name="Zheng P.J."/>
            <person name="Li K.L."/>
            <person name="Liang Y.M."/>
            <person name="Chen X.F."/>
            <person name="Zhang C."/>
            <person name="Zhao X."/>
            <person name="He X."/>
            <person name="Zhang G.Q."/>
            <person name="Liu Z.J."/>
            <person name="Xu Q."/>
        </authorList>
    </citation>
    <scope>NUCLEOTIDE SEQUENCE [LARGE SCALE GENOMIC DNA]</scope>
    <source>
        <strain evidence="2">GZMU011</strain>
    </source>
</reference>
<evidence type="ECO:0000313" key="2">
    <source>
        <dbReference type="EMBL" id="KAL0917801.1"/>
    </source>
</evidence>
<feature type="domain" description="Reverse transcriptase zinc-binding" evidence="1">
    <location>
        <begin position="124"/>
        <end position="197"/>
    </location>
</feature>